<accession>A0A9D4YSB4</accession>
<evidence type="ECO:0000256" key="1">
    <source>
        <dbReference type="SAM" id="MobiDB-lite"/>
    </source>
</evidence>
<reference evidence="2" key="1">
    <citation type="journal article" date="2020" name="Cell">
        <title>Large-Scale Comparative Analyses of Tick Genomes Elucidate Their Genetic Diversity and Vector Capacities.</title>
        <authorList>
            <consortium name="Tick Genome and Microbiome Consortium (TIGMIC)"/>
            <person name="Jia N."/>
            <person name="Wang J."/>
            <person name="Shi W."/>
            <person name="Du L."/>
            <person name="Sun Y."/>
            <person name="Zhan W."/>
            <person name="Jiang J.F."/>
            <person name="Wang Q."/>
            <person name="Zhang B."/>
            <person name="Ji P."/>
            <person name="Bell-Sakyi L."/>
            <person name="Cui X.M."/>
            <person name="Yuan T.T."/>
            <person name="Jiang B.G."/>
            <person name="Yang W.F."/>
            <person name="Lam T.T."/>
            <person name="Chang Q.C."/>
            <person name="Ding S.J."/>
            <person name="Wang X.J."/>
            <person name="Zhu J.G."/>
            <person name="Ruan X.D."/>
            <person name="Zhao L."/>
            <person name="Wei J.T."/>
            <person name="Ye R.Z."/>
            <person name="Que T.C."/>
            <person name="Du C.H."/>
            <person name="Zhou Y.H."/>
            <person name="Cheng J.X."/>
            <person name="Dai P.F."/>
            <person name="Guo W.B."/>
            <person name="Han X.H."/>
            <person name="Huang E.J."/>
            <person name="Li L.F."/>
            <person name="Wei W."/>
            <person name="Gao Y.C."/>
            <person name="Liu J.Z."/>
            <person name="Shao H.Z."/>
            <person name="Wang X."/>
            <person name="Wang C.C."/>
            <person name="Yang T.C."/>
            <person name="Huo Q.B."/>
            <person name="Li W."/>
            <person name="Chen H.Y."/>
            <person name="Chen S.E."/>
            <person name="Zhou L.G."/>
            <person name="Ni X.B."/>
            <person name="Tian J.H."/>
            <person name="Sheng Y."/>
            <person name="Liu T."/>
            <person name="Pan Y.S."/>
            <person name="Xia L.Y."/>
            <person name="Li J."/>
            <person name="Zhao F."/>
            <person name="Cao W.C."/>
        </authorList>
    </citation>
    <scope>NUCLEOTIDE SEQUENCE</scope>
    <source>
        <strain evidence="2">Rsan-2018</strain>
    </source>
</reference>
<comment type="caution">
    <text evidence="2">The sequence shown here is derived from an EMBL/GenBank/DDBJ whole genome shotgun (WGS) entry which is preliminary data.</text>
</comment>
<keyword evidence="3" id="KW-1185">Reference proteome</keyword>
<sequence length="145" mass="14993">MYQADAEVTSGGSSDSPALQVRSDLKASGKCQPSGRKDESQDNKGQDVPGAEASMVRPKAVATKVEAPRSSSGVDATEEPVEGMDLTGASSKRPRDPSKGGDGREGDDGSCEGPPPKATLPRRATLKPEPNIPPDKRNSPLAAPQ</sequence>
<gene>
    <name evidence="2" type="ORF">HPB52_024446</name>
</gene>
<dbReference type="VEuPathDB" id="VectorBase:RSAN_050813"/>
<reference evidence="2" key="2">
    <citation type="submission" date="2021-09" db="EMBL/GenBank/DDBJ databases">
        <authorList>
            <person name="Jia N."/>
            <person name="Wang J."/>
            <person name="Shi W."/>
            <person name="Du L."/>
            <person name="Sun Y."/>
            <person name="Zhan W."/>
            <person name="Jiang J."/>
            <person name="Wang Q."/>
            <person name="Zhang B."/>
            <person name="Ji P."/>
            <person name="Sakyi L.B."/>
            <person name="Cui X."/>
            <person name="Yuan T."/>
            <person name="Jiang B."/>
            <person name="Yang W."/>
            <person name="Lam T.T.-Y."/>
            <person name="Chang Q."/>
            <person name="Ding S."/>
            <person name="Wang X."/>
            <person name="Zhu J."/>
            <person name="Ruan X."/>
            <person name="Zhao L."/>
            <person name="Wei J."/>
            <person name="Que T."/>
            <person name="Du C."/>
            <person name="Cheng J."/>
            <person name="Dai P."/>
            <person name="Han X."/>
            <person name="Huang E."/>
            <person name="Gao Y."/>
            <person name="Liu J."/>
            <person name="Shao H."/>
            <person name="Ye R."/>
            <person name="Li L."/>
            <person name="Wei W."/>
            <person name="Wang X."/>
            <person name="Wang C."/>
            <person name="Huo Q."/>
            <person name="Li W."/>
            <person name="Guo W."/>
            <person name="Chen H."/>
            <person name="Chen S."/>
            <person name="Zhou L."/>
            <person name="Zhou L."/>
            <person name="Ni X."/>
            <person name="Tian J."/>
            <person name="Zhou Y."/>
            <person name="Sheng Y."/>
            <person name="Liu T."/>
            <person name="Pan Y."/>
            <person name="Xia L."/>
            <person name="Li J."/>
            <person name="Zhao F."/>
            <person name="Cao W."/>
        </authorList>
    </citation>
    <scope>NUCLEOTIDE SEQUENCE</scope>
    <source>
        <strain evidence="2">Rsan-2018</strain>
        <tissue evidence="2">Larvae</tissue>
    </source>
</reference>
<dbReference type="Proteomes" id="UP000821837">
    <property type="component" value="Unassembled WGS sequence"/>
</dbReference>
<proteinExistence type="predicted"/>
<organism evidence="2 3">
    <name type="scientific">Rhipicephalus sanguineus</name>
    <name type="common">Brown dog tick</name>
    <name type="synonym">Ixodes sanguineus</name>
    <dbReference type="NCBI Taxonomy" id="34632"/>
    <lineage>
        <taxon>Eukaryota</taxon>
        <taxon>Metazoa</taxon>
        <taxon>Ecdysozoa</taxon>
        <taxon>Arthropoda</taxon>
        <taxon>Chelicerata</taxon>
        <taxon>Arachnida</taxon>
        <taxon>Acari</taxon>
        <taxon>Parasitiformes</taxon>
        <taxon>Ixodida</taxon>
        <taxon>Ixodoidea</taxon>
        <taxon>Ixodidae</taxon>
        <taxon>Rhipicephalinae</taxon>
        <taxon>Rhipicephalus</taxon>
        <taxon>Rhipicephalus</taxon>
    </lineage>
</organism>
<protein>
    <submittedName>
        <fullName evidence="2">Uncharacterized protein</fullName>
    </submittedName>
</protein>
<dbReference type="AlphaFoldDB" id="A0A9D4YSB4"/>
<feature type="region of interest" description="Disordered" evidence="1">
    <location>
        <begin position="1"/>
        <end position="145"/>
    </location>
</feature>
<feature type="compositionally biased region" description="Basic and acidic residues" evidence="1">
    <location>
        <begin position="93"/>
        <end position="107"/>
    </location>
</feature>
<dbReference type="EMBL" id="JABSTV010000118">
    <property type="protein sequence ID" value="KAH7987112.1"/>
    <property type="molecule type" value="Genomic_DNA"/>
</dbReference>
<evidence type="ECO:0000313" key="2">
    <source>
        <dbReference type="EMBL" id="KAH7987112.1"/>
    </source>
</evidence>
<feature type="compositionally biased region" description="Basic and acidic residues" evidence="1">
    <location>
        <begin position="35"/>
        <end position="45"/>
    </location>
</feature>
<evidence type="ECO:0000313" key="3">
    <source>
        <dbReference type="Proteomes" id="UP000821837"/>
    </source>
</evidence>
<name>A0A9D4YSB4_RHISA</name>